<evidence type="ECO:0000313" key="2">
    <source>
        <dbReference type="Proteomes" id="UP000245634"/>
    </source>
</evidence>
<proteinExistence type="predicted"/>
<dbReference type="OrthoDB" id="2989795at2"/>
<dbReference type="InterPro" id="IPR024411">
    <property type="entry name" value="Tail_terminator_phage"/>
</dbReference>
<accession>A0A316D2Y2</accession>
<reference evidence="1 2" key="1">
    <citation type="submission" date="2018-05" db="EMBL/GenBank/DDBJ databases">
        <title>Genomic Encyclopedia of Type Strains, Phase IV (KMG-IV): sequencing the most valuable type-strain genomes for metagenomic binning, comparative biology and taxonomic classification.</title>
        <authorList>
            <person name="Goeker M."/>
        </authorList>
    </citation>
    <scope>NUCLEOTIDE SEQUENCE [LARGE SCALE GENOMIC DNA]</scope>
    <source>
        <strain evidence="1 2">DSM 18773</strain>
    </source>
</reference>
<protein>
    <recommendedName>
        <fullName evidence="3">Minor capsid protein</fullName>
    </recommendedName>
</protein>
<dbReference type="AlphaFoldDB" id="A0A316D2Y2"/>
<keyword evidence="2" id="KW-1185">Reference proteome</keyword>
<dbReference type="RefSeq" id="WP_109691172.1">
    <property type="nucleotide sequence ID" value="NZ_QGGL01000024.1"/>
</dbReference>
<evidence type="ECO:0008006" key="3">
    <source>
        <dbReference type="Google" id="ProtNLM"/>
    </source>
</evidence>
<evidence type="ECO:0000313" key="1">
    <source>
        <dbReference type="EMBL" id="PWK05303.1"/>
    </source>
</evidence>
<organism evidence="1 2">
    <name type="scientific">Tumebacillus permanentifrigoris</name>
    <dbReference type="NCBI Taxonomy" id="378543"/>
    <lineage>
        <taxon>Bacteria</taxon>
        <taxon>Bacillati</taxon>
        <taxon>Bacillota</taxon>
        <taxon>Bacilli</taxon>
        <taxon>Bacillales</taxon>
        <taxon>Alicyclobacillaceae</taxon>
        <taxon>Tumebacillus</taxon>
    </lineage>
</organism>
<dbReference type="EMBL" id="QGGL01000024">
    <property type="protein sequence ID" value="PWK05303.1"/>
    <property type="molecule type" value="Genomic_DNA"/>
</dbReference>
<dbReference type="Pfam" id="PF12691">
    <property type="entry name" value="Phage_tail_terminator_6"/>
    <property type="match status" value="1"/>
</dbReference>
<gene>
    <name evidence="1" type="ORF">C7459_12452</name>
</gene>
<sequence>MKTDDLLDFLESVVGGKVISYLPEELDNVVMARFTGGTRDEELLTLHDRSFQVFIRDRDDEKAEQLALDVERELHGANVQIGSFMCSIFSKHDPIPLGTDAKQRYMYSMNFELQYQ</sequence>
<name>A0A316D2Y2_9BACL</name>
<comment type="caution">
    <text evidence="1">The sequence shown here is derived from an EMBL/GenBank/DDBJ whole genome shotgun (WGS) entry which is preliminary data.</text>
</comment>
<dbReference type="Proteomes" id="UP000245634">
    <property type="component" value="Unassembled WGS sequence"/>
</dbReference>